<sequence>MEEPRRLGGRYELGGVLGRGGMAEVYLAHDTRLGRSVAVKTLRADMARDPSFQARFRREAQSAASLNHPAIVAVYDTGEDYIDGISIPYIVMEYVEGSTLRELLHSGRRLLPERALEMTIGILQALEYSHRAGIVHRDIKPANVMLTRQGNVKVMDFGIARAMGDAGMTMTQTSAVIGTAQYLSPEQAKGETVDARSDLYSTGCLLYELLTVRPPFVGDSPVAVAYQHVREEAQPPSVYDPEVRPEVDAIVLKALAKERDYRYQSADEMRDDIERFLDGLPVAAAQQAAAYGMGGYGYDQNGYPAEHDPYGQTNLLPQQGPGAAPTTMLSPVGQQGYQQGGPGNGYDETTYNGDGYDDGPRGSRRREDPPKKSNASWIILAVAAVFVLVGSFFVASVMFKSGGGSGTSQIVAPTLTGKNIADATTAAHAASGKLTVTQGAPIPCGTVAKDLVCQQNPAAGAQMPSNGQITVQLSSGPGQSPVPSVTGQPKDAASQTLTGAGFTVAPYQYASDDTVPQDSVISQTPVAGTQADPNTPVTLTVSSGPGKIAIGNVVGQTAQAAVTALQGQGFTTIDSTSKTTPITDPSSQTVGTVASQNPAATTKISKSTPITLTIYTAPSKVTVPILVGKTYKDAFAALNQLHLSSTVVSGPQDDAAIVSAANPQAGTQVDPSTTIQLTTMAAPASPSTTPTKGGIGGAFGFPPFSSPPAGGGNPNGGNNGGN</sequence>
<dbReference type="AlphaFoldDB" id="A0A7W7R366"/>
<dbReference type="PANTHER" id="PTHR43289">
    <property type="entry name" value="MITOGEN-ACTIVATED PROTEIN KINASE KINASE KINASE 20-RELATED"/>
    <property type="match status" value="1"/>
</dbReference>
<keyword evidence="6 15" id="KW-0418">Kinase</keyword>
<keyword evidence="4" id="KW-0677">Repeat</keyword>
<dbReference type="PROSITE" id="PS00108">
    <property type="entry name" value="PROTEIN_KINASE_ST"/>
    <property type="match status" value="1"/>
</dbReference>
<dbReference type="RefSeq" id="WP_184936388.1">
    <property type="nucleotide sequence ID" value="NZ_JACHJV010000001.1"/>
</dbReference>
<feature type="domain" description="PASTA" evidence="14">
    <location>
        <begin position="617"/>
        <end position="681"/>
    </location>
</feature>
<comment type="catalytic activity">
    <reaction evidence="8">
        <text>L-threonyl-[protein] + ATP = O-phospho-L-threonyl-[protein] + ADP + H(+)</text>
        <dbReference type="Rhea" id="RHEA:46608"/>
        <dbReference type="Rhea" id="RHEA-COMP:11060"/>
        <dbReference type="Rhea" id="RHEA-COMP:11605"/>
        <dbReference type="ChEBI" id="CHEBI:15378"/>
        <dbReference type="ChEBI" id="CHEBI:30013"/>
        <dbReference type="ChEBI" id="CHEBI:30616"/>
        <dbReference type="ChEBI" id="CHEBI:61977"/>
        <dbReference type="ChEBI" id="CHEBI:456216"/>
        <dbReference type="EC" id="2.7.11.1"/>
    </reaction>
</comment>
<feature type="domain" description="PASTA" evidence="14">
    <location>
        <begin position="406"/>
        <end position="475"/>
    </location>
</feature>
<keyword evidence="2" id="KW-0723">Serine/threonine-protein kinase</keyword>
<dbReference type="FunFam" id="3.30.200.20:FF:000035">
    <property type="entry name" value="Serine/threonine protein kinase Stk1"/>
    <property type="match status" value="1"/>
</dbReference>
<dbReference type="PROSITE" id="PS00107">
    <property type="entry name" value="PROTEIN_KINASE_ATP"/>
    <property type="match status" value="1"/>
</dbReference>
<gene>
    <name evidence="15" type="ORF">FHR34_003433</name>
</gene>
<evidence type="ECO:0000256" key="7">
    <source>
        <dbReference type="ARBA" id="ARBA00022840"/>
    </source>
</evidence>
<evidence type="ECO:0000256" key="2">
    <source>
        <dbReference type="ARBA" id="ARBA00022527"/>
    </source>
</evidence>
<dbReference type="EC" id="2.7.11.1" evidence="1"/>
<dbReference type="PANTHER" id="PTHR43289:SF6">
    <property type="entry name" value="SERINE_THREONINE-PROTEIN KINASE NEKL-3"/>
    <property type="match status" value="1"/>
</dbReference>
<feature type="binding site" evidence="10">
    <location>
        <position position="40"/>
    </location>
    <ligand>
        <name>ATP</name>
        <dbReference type="ChEBI" id="CHEBI:30616"/>
    </ligand>
</feature>
<protein>
    <recommendedName>
        <fullName evidence="1">non-specific serine/threonine protein kinase</fullName>
        <ecNumber evidence="1">2.7.11.1</ecNumber>
    </recommendedName>
</protein>
<reference evidence="15 16" key="1">
    <citation type="submission" date="2020-08" db="EMBL/GenBank/DDBJ databases">
        <title>Sequencing the genomes of 1000 actinobacteria strains.</title>
        <authorList>
            <person name="Klenk H.-P."/>
        </authorList>
    </citation>
    <scope>NUCLEOTIDE SEQUENCE [LARGE SCALE GENOMIC DNA]</scope>
    <source>
        <strain evidence="15 16">DSM 41654</strain>
    </source>
</reference>
<feature type="domain" description="PASTA" evidence="14">
    <location>
        <begin position="476"/>
        <end position="543"/>
    </location>
</feature>
<keyword evidence="12" id="KW-1133">Transmembrane helix</keyword>
<evidence type="ECO:0000256" key="6">
    <source>
        <dbReference type="ARBA" id="ARBA00022777"/>
    </source>
</evidence>
<keyword evidence="3 15" id="KW-0808">Transferase</keyword>
<keyword evidence="12" id="KW-0812">Transmembrane</keyword>
<keyword evidence="16" id="KW-1185">Reference proteome</keyword>
<comment type="catalytic activity">
    <reaction evidence="9">
        <text>L-seryl-[protein] + ATP = O-phospho-L-seryl-[protein] + ADP + H(+)</text>
        <dbReference type="Rhea" id="RHEA:17989"/>
        <dbReference type="Rhea" id="RHEA-COMP:9863"/>
        <dbReference type="Rhea" id="RHEA-COMP:11604"/>
        <dbReference type="ChEBI" id="CHEBI:15378"/>
        <dbReference type="ChEBI" id="CHEBI:29999"/>
        <dbReference type="ChEBI" id="CHEBI:30616"/>
        <dbReference type="ChEBI" id="CHEBI:83421"/>
        <dbReference type="ChEBI" id="CHEBI:456216"/>
        <dbReference type="EC" id="2.7.11.1"/>
    </reaction>
</comment>
<evidence type="ECO:0000256" key="4">
    <source>
        <dbReference type="ARBA" id="ARBA00022737"/>
    </source>
</evidence>
<evidence type="ECO:0000256" key="8">
    <source>
        <dbReference type="ARBA" id="ARBA00047899"/>
    </source>
</evidence>
<evidence type="ECO:0000256" key="1">
    <source>
        <dbReference type="ARBA" id="ARBA00012513"/>
    </source>
</evidence>
<dbReference type="CDD" id="cd14014">
    <property type="entry name" value="STKc_PknB_like"/>
    <property type="match status" value="1"/>
</dbReference>
<feature type="domain" description="PASTA" evidence="14">
    <location>
        <begin position="544"/>
        <end position="616"/>
    </location>
</feature>
<dbReference type="FunFam" id="1.10.510.10:FF:000021">
    <property type="entry name" value="Serine/threonine protein kinase"/>
    <property type="match status" value="1"/>
</dbReference>
<feature type="compositionally biased region" description="Basic and acidic residues" evidence="11">
    <location>
        <begin position="358"/>
        <end position="371"/>
    </location>
</feature>
<feature type="region of interest" description="Disordered" evidence="11">
    <location>
        <begin position="682"/>
        <end position="722"/>
    </location>
</feature>
<accession>A0A7W7R366</accession>
<feature type="compositionally biased region" description="Low complexity" evidence="11">
    <location>
        <begin position="474"/>
        <end position="485"/>
    </location>
</feature>
<evidence type="ECO:0000256" key="10">
    <source>
        <dbReference type="PROSITE-ProRule" id="PRU10141"/>
    </source>
</evidence>
<comment type="caution">
    <text evidence="15">The sequence shown here is derived from an EMBL/GenBank/DDBJ whole genome shotgun (WGS) entry which is preliminary data.</text>
</comment>
<keyword evidence="12" id="KW-0472">Membrane</keyword>
<dbReference type="InterPro" id="IPR011009">
    <property type="entry name" value="Kinase-like_dom_sf"/>
</dbReference>
<dbReference type="InterPro" id="IPR000719">
    <property type="entry name" value="Prot_kinase_dom"/>
</dbReference>
<feature type="region of interest" description="Disordered" evidence="11">
    <location>
        <begin position="303"/>
        <end position="372"/>
    </location>
</feature>
<dbReference type="Gene3D" id="3.30.200.20">
    <property type="entry name" value="Phosphorylase Kinase, domain 1"/>
    <property type="match status" value="1"/>
</dbReference>
<dbReference type="NCBIfam" id="NF033483">
    <property type="entry name" value="PknB_PASTA_kin"/>
    <property type="match status" value="1"/>
</dbReference>
<name>A0A7W7R366_KITKI</name>
<dbReference type="CDD" id="cd06577">
    <property type="entry name" value="PASTA_pknB"/>
    <property type="match status" value="3"/>
</dbReference>
<dbReference type="InterPro" id="IPR017441">
    <property type="entry name" value="Protein_kinase_ATP_BS"/>
</dbReference>
<feature type="domain" description="Protein kinase" evidence="13">
    <location>
        <begin position="11"/>
        <end position="277"/>
    </location>
</feature>
<dbReference type="SUPFAM" id="SSF56112">
    <property type="entry name" value="Protein kinase-like (PK-like)"/>
    <property type="match status" value="1"/>
</dbReference>
<dbReference type="Gene3D" id="3.30.10.20">
    <property type="match status" value="4"/>
</dbReference>
<evidence type="ECO:0000259" key="14">
    <source>
        <dbReference type="PROSITE" id="PS51178"/>
    </source>
</evidence>
<dbReference type="Gene3D" id="1.10.510.10">
    <property type="entry name" value="Transferase(Phosphotransferase) domain 1"/>
    <property type="match status" value="1"/>
</dbReference>
<feature type="region of interest" description="Disordered" evidence="11">
    <location>
        <begin position="473"/>
        <end position="493"/>
    </location>
</feature>
<dbReference type="Proteomes" id="UP000540506">
    <property type="component" value="Unassembled WGS sequence"/>
</dbReference>
<dbReference type="EMBL" id="JACHJV010000001">
    <property type="protein sequence ID" value="MBB4924440.1"/>
    <property type="molecule type" value="Genomic_DNA"/>
</dbReference>
<feature type="compositionally biased region" description="Low complexity" evidence="11">
    <location>
        <begin position="682"/>
        <end position="691"/>
    </location>
</feature>
<dbReference type="GO" id="GO:0045717">
    <property type="term" value="P:negative regulation of fatty acid biosynthetic process"/>
    <property type="evidence" value="ECO:0007669"/>
    <property type="project" value="UniProtKB-ARBA"/>
</dbReference>
<dbReference type="GO" id="GO:0004674">
    <property type="term" value="F:protein serine/threonine kinase activity"/>
    <property type="evidence" value="ECO:0007669"/>
    <property type="project" value="UniProtKB-KW"/>
</dbReference>
<dbReference type="Pfam" id="PF00069">
    <property type="entry name" value="Pkinase"/>
    <property type="match status" value="1"/>
</dbReference>
<feature type="compositionally biased region" description="Gly residues" evidence="11">
    <location>
        <begin position="709"/>
        <end position="722"/>
    </location>
</feature>
<evidence type="ECO:0000313" key="16">
    <source>
        <dbReference type="Proteomes" id="UP000540506"/>
    </source>
</evidence>
<dbReference type="InterPro" id="IPR005543">
    <property type="entry name" value="PASTA_dom"/>
</dbReference>
<dbReference type="SMART" id="SM00740">
    <property type="entry name" value="PASTA"/>
    <property type="match status" value="4"/>
</dbReference>
<dbReference type="GO" id="GO:0005524">
    <property type="term" value="F:ATP binding"/>
    <property type="evidence" value="ECO:0007669"/>
    <property type="project" value="UniProtKB-UniRule"/>
</dbReference>
<evidence type="ECO:0000313" key="15">
    <source>
        <dbReference type="EMBL" id="MBB4924440.1"/>
    </source>
</evidence>
<proteinExistence type="predicted"/>
<evidence type="ECO:0000256" key="5">
    <source>
        <dbReference type="ARBA" id="ARBA00022741"/>
    </source>
</evidence>
<keyword evidence="7 10" id="KW-0067">ATP-binding</keyword>
<evidence type="ECO:0000259" key="13">
    <source>
        <dbReference type="PROSITE" id="PS50011"/>
    </source>
</evidence>
<dbReference type="InterPro" id="IPR008271">
    <property type="entry name" value="Ser/Thr_kinase_AS"/>
</dbReference>
<evidence type="ECO:0000256" key="3">
    <source>
        <dbReference type="ARBA" id="ARBA00022679"/>
    </source>
</evidence>
<feature type="transmembrane region" description="Helical" evidence="12">
    <location>
        <begin position="375"/>
        <end position="399"/>
    </location>
</feature>
<dbReference type="Pfam" id="PF03793">
    <property type="entry name" value="PASTA"/>
    <property type="match status" value="4"/>
</dbReference>
<keyword evidence="5 10" id="KW-0547">Nucleotide-binding</keyword>
<dbReference type="PROSITE" id="PS51178">
    <property type="entry name" value="PASTA"/>
    <property type="match status" value="4"/>
</dbReference>
<evidence type="ECO:0000256" key="11">
    <source>
        <dbReference type="SAM" id="MobiDB-lite"/>
    </source>
</evidence>
<evidence type="ECO:0000256" key="9">
    <source>
        <dbReference type="ARBA" id="ARBA00048679"/>
    </source>
</evidence>
<dbReference type="SMART" id="SM00220">
    <property type="entry name" value="S_TKc"/>
    <property type="match status" value="1"/>
</dbReference>
<dbReference type="PROSITE" id="PS50011">
    <property type="entry name" value="PROTEIN_KINASE_DOM"/>
    <property type="match status" value="1"/>
</dbReference>
<organism evidence="15 16">
    <name type="scientific">Kitasatospora kifunensis</name>
    <name type="common">Streptomyces kifunensis</name>
    <dbReference type="NCBI Taxonomy" id="58351"/>
    <lineage>
        <taxon>Bacteria</taxon>
        <taxon>Bacillati</taxon>
        <taxon>Actinomycetota</taxon>
        <taxon>Actinomycetes</taxon>
        <taxon>Kitasatosporales</taxon>
        <taxon>Streptomycetaceae</taxon>
        <taxon>Kitasatospora</taxon>
    </lineage>
</organism>
<evidence type="ECO:0000256" key="12">
    <source>
        <dbReference type="SAM" id="Phobius"/>
    </source>
</evidence>